<comment type="caution">
    <text evidence="1">The sequence shown here is derived from an EMBL/GenBank/DDBJ whole genome shotgun (WGS) entry which is preliminary data.</text>
</comment>
<dbReference type="Proteomes" id="UP000814140">
    <property type="component" value="Unassembled WGS sequence"/>
</dbReference>
<evidence type="ECO:0000313" key="2">
    <source>
        <dbReference type="Proteomes" id="UP000814140"/>
    </source>
</evidence>
<reference evidence="1" key="2">
    <citation type="journal article" date="2022" name="New Phytol.">
        <title>Evolutionary transition to the ectomycorrhizal habit in the genomes of a hyperdiverse lineage of mushroom-forming fungi.</title>
        <authorList>
            <person name="Looney B."/>
            <person name="Miyauchi S."/>
            <person name="Morin E."/>
            <person name="Drula E."/>
            <person name="Courty P.E."/>
            <person name="Kohler A."/>
            <person name="Kuo A."/>
            <person name="LaButti K."/>
            <person name="Pangilinan J."/>
            <person name="Lipzen A."/>
            <person name="Riley R."/>
            <person name="Andreopoulos W."/>
            <person name="He G."/>
            <person name="Johnson J."/>
            <person name="Nolan M."/>
            <person name="Tritt A."/>
            <person name="Barry K.W."/>
            <person name="Grigoriev I.V."/>
            <person name="Nagy L.G."/>
            <person name="Hibbett D."/>
            <person name="Henrissat B."/>
            <person name="Matheny P.B."/>
            <person name="Labbe J."/>
            <person name="Martin F.M."/>
        </authorList>
    </citation>
    <scope>NUCLEOTIDE SEQUENCE</scope>
    <source>
        <strain evidence="1">HHB10654</strain>
    </source>
</reference>
<keyword evidence="2" id="KW-1185">Reference proteome</keyword>
<gene>
    <name evidence="1" type="ORF">BV25DRAFT_6149</name>
</gene>
<protein>
    <submittedName>
        <fullName evidence="1">Uncharacterized protein</fullName>
    </submittedName>
</protein>
<accession>A0ACB8TJ91</accession>
<organism evidence="1 2">
    <name type="scientific">Artomyces pyxidatus</name>
    <dbReference type="NCBI Taxonomy" id="48021"/>
    <lineage>
        <taxon>Eukaryota</taxon>
        <taxon>Fungi</taxon>
        <taxon>Dikarya</taxon>
        <taxon>Basidiomycota</taxon>
        <taxon>Agaricomycotina</taxon>
        <taxon>Agaricomycetes</taxon>
        <taxon>Russulales</taxon>
        <taxon>Auriscalpiaceae</taxon>
        <taxon>Artomyces</taxon>
    </lineage>
</organism>
<proteinExistence type="predicted"/>
<sequence length="396" mass="42449">MRRCSYRGVPRPLLWVLPPAHSMTSLALGAAYASVQLVYQAYSKVKTNRTRCARLVDRCDLVVERLQRVVAATGDDTVVQERIHELERAFEYTACTIAEVGQQGLVASLLQAGADALRIDACNDVLTELVALFTLEGVVDVRRGQRELQDEHAALAREVALQGARLGEVHQLVQDISAALGGVGFGAAAAFSGDAVCDPTACVSLTSTALKPHRAATMRRLSSALSTSSTARVSGTPRSRKRRYSVGDTDAEPAAQRKLKGSGEAVAACDAPMLWTAQRTPDSGSPVDPPPPYRMYVANPSSDDGRSVLSEPGFAMLADCAVASVEAVRALDSPVPSLPSPRWSTDCVFASTEDVRWRASDEVPPQVKRTNSTTTTPTLRRRGTIAYARRNTVASV</sequence>
<dbReference type="EMBL" id="MU277187">
    <property type="protein sequence ID" value="KAI0068536.1"/>
    <property type="molecule type" value="Genomic_DNA"/>
</dbReference>
<evidence type="ECO:0000313" key="1">
    <source>
        <dbReference type="EMBL" id="KAI0068536.1"/>
    </source>
</evidence>
<name>A0ACB8TJ91_9AGAM</name>
<reference evidence="1" key="1">
    <citation type="submission" date="2021-03" db="EMBL/GenBank/DDBJ databases">
        <authorList>
            <consortium name="DOE Joint Genome Institute"/>
            <person name="Ahrendt S."/>
            <person name="Looney B.P."/>
            <person name="Miyauchi S."/>
            <person name="Morin E."/>
            <person name="Drula E."/>
            <person name="Courty P.E."/>
            <person name="Chicoki N."/>
            <person name="Fauchery L."/>
            <person name="Kohler A."/>
            <person name="Kuo A."/>
            <person name="Labutti K."/>
            <person name="Pangilinan J."/>
            <person name="Lipzen A."/>
            <person name="Riley R."/>
            <person name="Andreopoulos W."/>
            <person name="He G."/>
            <person name="Johnson J."/>
            <person name="Barry K.W."/>
            <person name="Grigoriev I.V."/>
            <person name="Nagy L."/>
            <person name="Hibbett D."/>
            <person name="Henrissat B."/>
            <person name="Matheny P.B."/>
            <person name="Labbe J."/>
            <person name="Martin F."/>
        </authorList>
    </citation>
    <scope>NUCLEOTIDE SEQUENCE</scope>
    <source>
        <strain evidence="1">HHB10654</strain>
    </source>
</reference>